<keyword evidence="1" id="KW-1133">Transmembrane helix</keyword>
<sequence length="156" mass="17242">MLAAMFVGGLAVIGLGVYLVIVLRPNPTKEQVESRLRETLPPGYEDFKTVSYDRERGDLKFTVTYRDHFAPAGVTYTVSRYRGLEGGRGGGGWRVCVEGRKRLLERPFERWLVVEAVFDSSGKMVHKQGLTTAGPAEAAANEERAWLIALAVHGAF</sequence>
<evidence type="ECO:0000256" key="1">
    <source>
        <dbReference type="SAM" id="Phobius"/>
    </source>
</evidence>
<dbReference type="EMBL" id="CP036273">
    <property type="protein sequence ID" value="QDU20592.1"/>
    <property type="molecule type" value="Genomic_DNA"/>
</dbReference>
<dbReference type="AlphaFoldDB" id="A0A517XSX5"/>
<reference evidence="2 3" key="1">
    <citation type="submission" date="2019-02" db="EMBL/GenBank/DDBJ databases">
        <title>Deep-cultivation of Planctomycetes and their phenomic and genomic characterization uncovers novel biology.</title>
        <authorList>
            <person name="Wiegand S."/>
            <person name="Jogler M."/>
            <person name="Boedeker C."/>
            <person name="Pinto D."/>
            <person name="Vollmers J."/>
            <person name="Rivas-Marin E."/>
            <person name="Kohn T."/>
            <person name="Peeters S.H."/>
            <person name="Heuer A."/>
            <person name="Rast P."/>
            <person name="Oberbeckmann S."/>
            <person name="Bunk B."/>
            <person name="Jeske O."/>
            <person name="Meyerdierks A."/>
            <person name="Storesund J.E."/>
            <person name="Kallscheuer N."/>
            <person name="Luecker S."/>
            <person name="Lage O.M."/>
            <person name="Pohl T."/>
            <person name="Merkel B.J."/>
            <person name="Hornburger P."/>
            <person name="Mueller R.-W."/>
            <person name="Bruemmer F."/>
            <person name="Labrenz M."/>
            <person name="Spormann A.M."/>
            <person name="Op den Camp H."/>
            <person name="Overmann J."/>
            <person name="Amann R."/>
            <person name="Jetten M.S.M."/>
            <person name="Mascher T."/>
            <person name="Medema M.H."/>
            <person name="Devos D.P."/>
            <person name="Kaster A.-K."/>
            <person name="Ovreas L."/>
            <person name="Rohde M."/>
            <person name="Galperin M.Y."/>
            <person name="Jogler C."/>
        </authorList>
    </citation>
    <scope>NUCLEOTIDE SEQUENCE [LARGE SCALE GENOMIC DNA]</scope>
    <source>
        <strain evidence="2 3">ETA_A1</strain>
    </source>
</reference>
<dbReference type="KEGG" id="uli:ETAA1_25470"/>
<dbReference type="RefSeq" id="WP_145238411.1">
    <property type="nucleotide sequence ID" value="NZ_CP036273.1"/>
</dbReference>
<protein>
    <submittedName>
        <fullName evidence="2">Uncharacterized protein</fullName>
    </submittedName>
</protein>
<evidence type="ECO:0000313" key="2">
    <source>
        <dbReference type="EMBL" id="QDU20592.1"/>
    </source>
</evidence>
<proteinExistence type="predicted"/>
<feature type="transmembrane region" description="Helical" evidence="1">
    <location>
        <begin position="6"/>
        <end position="23"/>
    </location>
</feature>
<keyword evidence="1" id="KW-0812">Transmembrane</keyword>
<evidence type="ECO:0000313" key="3">
    <source>
        <dbReference type="Proteomes" id="UP000319576"/>
    </source>
</evidence>
<organism evidence="2 3">
    <name type="scientific">Urbifossiella limnaea</name>
    <dbReference type="NCBI Taxonomy" id="2528023"/>
    <lineage>
        <taxon>Bacteria</taxon>
        <taxon>Pseudomonadati</taxon>
        <taxon>Planctomycetota</taxon>
        <taxon>Planctomycetia</taxon>
        <taxon>Gemmatales</taxon>
        <taxon>Gemmataceae</taxon>
        <taxon>Urbifossiella</taxon>
    </lineage>
</organism>
<keyword evidence="3" id="KW-1185">Reference proteome</keyword>
<dbReference type="Proteomes" id="UP000319576">
    <property type="component" value="Chromosome"/>
</dbReference>
<keyword evidence="1" id="KW-0472">Membrane</keyword>
<name>A0A517XSX5_9BACT</name>
<accession>A0A517XSX5</accession>
<gene>
    <name evidence="2" type="ORF">ETAA1_25470</name>
</gene>